<evidence type="ECO:0000259" key="1">
    <source>
        <dbReference type="PROSITE" id="PS50943"/>
    </source>
</evidence>
<dbReference type="EMBL" id="WVTJ01000071">
    <property type="protein sequence ID" value="MXS54134.1"/>
    <property type="molecule type" value="Genomic_DNA"/>
</dbReference>
<comment type="caution">
    <text evidence="2">The sequence shown here is derived from an EMBL/GenBank/DDBJ whole genome shotgun (WGS) entry which is preliminary data.</text>
</comment>
<sequence>MSTDFLRFFIEISEAYGGKLDMTVFDRVKKLADSQKISIVELEEKLNFSRNSLYAWKKSKPSIDKLEAVANYFGVSTDYLLGREISNKPKQSDDLDEVLDNVMSFDGEPLDDHDREVIRAYLKGRFGK</sequence>
<evidence type="ECO:0000313" key="3">
    <source>
        <dbReference type="Proteomes" id="UP000429730"/>
    </source>
</evidence>
<dbReference type="GO" id="GO:0003677">
    <property type="term" value="F:DNA binding"/>
    <property type="evidence" value="ECO:0007669"/>
    <property type="project" value="InterPro"/>
</dbReference>
<dbReference type="InterPro" id="IPR010982">
    <property type="entry name" value="Lambda_DNA-bd_dom_sf"/>
</dbReference>
<dbReference type="SMART" id="SM00530">
    <property type="entry name" value="HTH_XRE"/>
    <property type="match status" value="1"/>
</dbReference>
<feature type="domain" description="HTH cro/C1-type" evidence="1">
    <location>
        <begin position="28"/>
        <end position="80"/>
    </location>
</feature>
<dbReference type="InterPro" id="IPR001387">
    <property type="entry name" value="Cro/C1-type_HTH"/>
</dbReference>
<reference evidence="2 3" key="1">
    <citation type="submission" date="2019-04" db="EMBL/GenBank/DDBJ databases">
        <title>Step-wise assembly of the neonatal virome modulated by breast feeding.</title>
        <authorList>
            <person name="Liang G."/>
            <person name="Bushman F."/>
        </authorList>
    </citation>
    <scope>NUCLEOTIDE SEQUENCE [LARGE SCALE GENOMIC DNA]</scope>
    <source>
        <strain evidence="2 3">E3754</strain>
    </source>
</reference>
<organism evidence="2 3">
    <name type="scientific">Enterococcus faecalis</name>
    <name type="common">Streptococcus faecalis</name>
    <dbReference type="NCBI Taxonomy" id="1351"/>
    <lineage>
        <taxon>Bacteria</taxon>
        <taxon>Bacillati</taxon>
        <taxon>Bacillota</taxon>
        <taxon>Bacilli</taxon>
        <taxon>Lactobacillales</taxon>
        <taxon>Enterococcaceae</taxon>
        <taxon>Enterococcus</taxon>
    </lineage>
</organism>
<dbReference type="AlphaFoldDB" id="A0AAP6RJW6"/>
<protein>
    <submittedName>
        <fullName evidence="2">Helix-turn-helix domain-containing protein</fullName>
    </submittedName>
</protein>
<accession>A0AAP6RJW6</accession>
<dbReference type="Pfam" id="PF12844">
    <property type="entry name" value="HTH_19"/>
    <property type="match status" value="1"/>
</dbReference>
<evidence type="ECO:0000313" key="2">
    <source>
        <dbReference type="EMBL" id="MXS54134.1"/>
    </source>
</evidence>
<dbReference type="SUPFAM" id="SSF47413">
    <property type="entry name" value="lambda repressor-like DNA-binding domains"/>
    <property type="match status" value="1"/>
</dbReference>
<dbReference type="CDD" id="cd00093">
    <property type="entry name" value="HTH_XRE"/>
    <property type="match status" value="1"/>
</dbReference>
<dbReference type="Gene3D" id="1.10.260.40">
    <property type="entry name" value="lambda repressor-like DNA-binding domains"/>
    <property type="match status" value="1"/>
</dbReference>
<name>A0AAP6RJW6_ENTFL</name>
<dbReference type="Proteomes" id="UP000429730">
    <property type="component" value="Unassembled WGS sequence"/>
</dbReference>
<dbReference type="PROSITE" id="PS50943">
    <property type="entry name" value="HTH_CROC1"/>
    <property type="match status" value="1"/>
</dbReference>
<proteinExistence type="predicted"/>
<gene>
    <name evidence="2" type="ORF">GTI81_15725</name>
</gene>